<feature type="compositionally biased region" description="Basic and acidic residues" evidence="1">
    <location>
        <begin position="241"/>
        <end position="258"/>
    </location>
</feature>
<organism evidence="2 3">
    <name type="scientific">Iris pallida</name>
    <name type="common">Sweet iris</name>
    <dbReference type="NCBI Taxonomy" id="29817"/>
    <lineage>
        <taxon>Eukaryota</taxon>
        <taxon>Viridiplantae</taxon>
        <taxon>Streptophyta</taxon>
        <taxon>Embryophyta</taxon>
        <taxon>Tracheophyta</taxon>
        <taxon>Spermatophyta</taxon>
        <taxon>Magnoliopsida</taxon>
        <taxon>Liliopsida</taxon>
        <taxon>Asparagales</taxon>
        <taxon>Iridaceae</taxon>
        <taxon>Iridoideae</taxon>
        <taxon>Irideae</taxon>
        <taxon>Iris</taxon>
    </lineage>
</organism>
<feature type="region of interest" description="Disordered" evidence="1">
    <location>
        <begin position="21"/>
        <end position="79"/>
    </location>
</feature>
<feature type="region of interest" description="Disordered" evidence="1">
    <location>
        <begin position="234"/>
        <end position="269"/>
    </location>
</feature>
<accession>A0AAX6GG16</accession>
<protein>
    <submittedName>
        <fullName evidence="2">Leucine-rich repeat extensin-like protein 3</fullName>
    </submittedName>
</protein>
<evidence type="ECO:0000313" key="2">
    <source>
        <dbReference type="EMBL" id="KAJ6827716.1"/>
    </source>
</evidence>
<dbReference type="EMBL" id="JANAVB010019997">
    <property type="protein sequence ID" value="KAJ6827716.1"/>
    <property type="molecule type" value="Genomic_DNA"/>
</dbReference>
<reference evidence="2" key="1">
    <citation type="journal article" date="2023" name="GigaByte">
        <title>Genome assembly of the bearded iris, Iris pallida Lam.</title>
        <authorList>
            <person name="Bruccoleri R.E."/>
            <person name="Oakeley E.J."/>
            <person name="Faust A.M.E."/>
            <person name="Altorfer M."/>
            <person name="Dessus-Babus S."/>
            <person name="Burckhardt D."/>
            <person name="Oertli M."/>
            <person name="Naumann U."/>
            <person name="Petersen F."/>
            <person name="Wong J."/>
        </authorList>
    </citation>
    <scope>NUCLEOTIDE SEQUENCE</scope>
    <source>
        <strain evidence="2">GSM-AAB239-AS_SAM_17_03QT</strain>
    </source>
</reference>
<feature type="region of interest" description="Disordered" evidence="1">
    <location>
        <begin position="142"/>
        <end position="178"/>
    </location>
</feature>
<proteinExistence type="predicted"/>
<gene>
    <name evidence="2" type="ORF">M6B38_366605</name>
</gene>
<feature type="compositionally biased region" description="Basic and acidic residues" evidence="1">
    <location>
        <begin position="21"/>
        <end position="38"/>
    </location>
</feature>
<evidence type="ECO:0000256" key="1">
    <source>
        <dbReference type="SAM" id="MobiDB-lite"/>
    </source>
</evidence>
<evidence type="ECO:0000313" key="3">
    <source>
        <dbReference type="Proteomes" id="UP001140949"/>
    </source>
</evidence>
<name>A0AAX6GG16_IRIPA</name>
<reference evidence="2" key="2">
    <citation type="submission" date="2023-04" db="EMBL/GenBank/DDBJ databases">
        <authorList>
            <person name="Bruccoleri R.E."/>
            <person name="Oakeley E.J."/>
            <person name="Faust A.-M."/>
            <person name="Dessus-Babus S."/>
            <person name="Altorfer M."/>
            <person name="Burckhardt D."/>
            <person name="Oertli M."/>
            <person name="Naumann U."/>
            <person name="Petersen F."/>
            <person name="Wong J."/>
        </authorList>
    </citation>
    <scope>NUCLEOTIDE SEQUENCE</scope>
    <source>
        <strain evidence="2">GSM-AAB239-AS_SAM_17_03QT</strain>
        <tissue evidence="2">Leaf</tissue>
    </source>
</reference>
<feature type="compositionally biased region" description="Acidic residues" evidence="1">
    <location>
        <begin position="259"/>
        <end position="269"/>
    </location>
</feature>
<keyword evidence="3" id="KW-1185">Reference proteome</keyword>
<dbReference type="AlphaFoldDB" id="A0AAX6GG16"/>
<sequence length="269" mass="28546">MAVTASGTELRWCGAAVSAETRRWSEKEWKSREARPLEIEGSSASSPAGGEGGCSAELGRRSGGVGSRRSSTRLDEAGARGFLRRSEALGAVKLTGRGGEGTGGRALPERVKGFRRRGHGGGRSARRSVGLRWRRKRGEVGEGSVAGNLGGAALGHWSGSRGRDARRQRPRTGAAPRKVSRFSSFSSVMVRRMWLPRWRPRRWRVWLNFSGSGACHAVAAVGVGYDRGCDDSGGDVVGDGDCEHQEGGGREVVERQAGGDDDGGGEGWA</sequence>
<comment type="caution">
    <text evidence="2">The sequence shown here is derived from an EMBL/GenBank/DDBJ whole genome shotgun (WGS) entry which is preliminary data.</text>
</comment>
<dbReference type="Proteomes" id="UP001140949">
    <property type="component" value="Unassembled WGS sequence"/>
</dbReference>